<keyword evidence="2" id="KW-0238">DNA-binding</keyword>
<evidence type="ECO:0000256" key="3">
    <source>
        <dbReference type="ARBA" id="ARBA00023163"/>
    </source>
</evidence>
<dbReference type="PROSITE" id="PS01124">
    <property type="entry name" value="HTH_ARAC_FAMILY_2"/>
    <property type="match status" value="1"/>
</dbReference>
<dbReference type="PROSITE" id="PS00041">
    <property type="entry name" value="HTH_ARAC_FAMILY_1"/>
    <property type="match status" value="1"/>
</dbReference>
<dbReference type="Proteomes" id="UP000002028">
    <property type="component" value="Chromosome"/>
</dbReference>
<dbReference type="STRING" id="504472.Slin_2150"/>
<dbReference type="SUPFAM" id="SSF46689">
    <property type="entry name" value="Homeodomain-like"/>
    <property type="match status" value="1"/>
</dbReference>
<sequence length="314" mass="36628">MALADNQETMLQLAVKLGVPMTTHLEELAMLDLHELRIVDLLPNMMVMVRSLVSRESFSFRREPITLIEKGLLITFQNIVYDPTKEVDGLSWELPHVRVMPLQLASEIQFPKQSHIQQITILIELVYLKQFLGSDQHQFSYLFEQDSTFWIEEFMSPQMALLVEEVVSAHSDVALSAFYYRTKFLGLLYLLFATLSSRELSPHYRMRSEEIDAIYKVRNILSSSLDRPIPIEELVKVSGMNEQKLRQFFTQVFGKGLYSYYQHLRMQEAARLLKDRRLSVSETGYRLGFSNLSHFGRLFEAHFGVKPKKWSSQY</sequence>
<dbReference type="PANTHER" id="PTHR47893:SF1">
    <property type="entry name" value="REGULATORY PROTEIN PCHR"/>
    <property type="match status" value="1"/>
</dbReference>
<dbReference type="SMART" id="SM00342">
    <property type="entry name" value="HTH_ARAC"/>
    <property type="match status" value="1"/>
</dbReference>
<feature type="domain" description="HTH araC/xylS-type" evidence="4">
    <location>
        <begin position="215"/>
        <end position="313"/>
    </location>
</feature>
<evidence type="ECO:0000256" key="2">
    <source>
        <dbReference type="ARBA" id="ARBA00023125"/>
    </source>
</evidence>
<proteinExistence type="predicted"/>
<dbReference type="RefSeq" id="WP_012926724.1">
    <property type="nucleotide sequence ID" value="NC_013730.1"/>
</dbReference>
<dbReference type="GO" id="GO:0043565">
    <property type="term" value="F:sequence-specific DNA binding"/>
    <property type="evidence" value="ECO:0007669"/>
    <property type="project" value="InterPro"/>
</dbReference>
<dbReference type="Gene3D" id="1.10.10.60">
    <property type="entry name" value="Homeodomain-like"/>
    <property type="match status" value="1"/>
</dbReference>
<dbReference type="AlphaFoldDB" id="D2QDP8"/>
<dbReference type="InterPro" id="IPR009057">
    <property type="entry name" value="Homeodomain-like_sf"/>
</dbReference>
<name>D2QDP8_SPILD</name>
<dbReference type="Pfam" id="PF12833">
    <property type="entry name" value="HTH_18"/>
    <property type="match status" value="1"/>
</dbReference>
<keyword evidence="6" id="KW-1185">Reference proteome</keyword>
<evidence type="ECO:0000256" key="1">
    <source>
        <dbReference type="ARBA" id="ARBA00023015"/>
    </source>
</evidence>
<dbReference type="HOGENOM" id="CLU_052345_5_0_10"/>
<gene>
    <name evidence="5" type="ordered locus">Slin_2150</name>
</gene>
<protein>
    <submittedName>
        <fullName evidence="5">Transcriptional regulator, AraC family</fullName>
    </submittedName>
</protein>
<evidence type="ECO:0000259" key="4">
    <source>
        <dbReference type="PROSITE" id="PS01124"/>
    </source>
</evidence>
<keyword evidence="1" id="KW-0805">Transcription regulation</keyword>
<dbReference type="InterPro" id="IPR053142">
    <property type="entry name" value="PchR_regulatory_protein"/>
</dbReference>
<dbReference type="KEGG" id="sli:Slin_2150"/>
<evidence type="ECO:0000313" key="6">
    <source>
        <dbReference type="Proteomes" id="UP000002028"/>
    </source>
</evidence>
<organism evidence="5 6">
    <name type="scientific">Spirosoma linguale (strain ATCC 33905 / DSM 74 / LMG 10896 / Claus 1)</name>
    <dbReference type="NCBI Taxonomy" id="504472"/>
    <lineage>
        <taxon>Bacteria</taxon>
        <taxon>Pseudomonadati</taxon>
        <taxon>Bacteroidota</taxon>
        <taxon>Cytophagia</taxon>
        <taxon>Cytophagales</taxon>
        <taxon>Cytophagaceae</taxon>
        <taxon>Spirosoma</taxon>
    </lineage>
</organism>
<dbReference type="InterPro" id="IPR018062">
    <property type="entry name" value="HTH_AraC-typ_CS"/>
</dbReference>
<evidence type="ECO:0000313" key="5">
    <source>
        <dbReference type="EMBL" id="ADB38178.1"/>
    </source>
</evidence>
<dbReference type="EMBL" id="CP001769">
    <property type="protein sequence ID" value="ADB38178.1"/>
    <property type="molecule type" value="Genomic_DNA"/>
</dbReference>
<dbReference type="eggNOG" id="COG2207">
    <property type="taxonomic scope" value="Bacteria"/>
</dbReference>
<reference evidence="5 6" key="1">
    <citation type="journal article" date="2010" name="Stand. Genomic Sci.">
        <title>Complete genome sequence of Spirosoma linguale type strain (1).</title>
        <authorList>
            <person name="Lail K."/>
            <person name="Sikorski J."/>
            <person name="Saunders E."/>
            <person name="Lapidus A."/>
            <person name="Glavina Del Rio T."/>
            <person name="Copeland A."/>
            <person name="Tice H."/>
            <person name="Cheng J.-F."/>
            <person name="Lucas S."/>
            <person name="Nolan M."/>
            <person name="Bruce D."/>
            <person name="Goodwin L."/>
            <person name="Pitluck S."/>
            <person name="Ivanova N."/>
            <person name="Mavromatis K."/>
            <person name="Ovchinnikova G."/>
            <person name="Pati A."/>
            <person name="Chen A."/>
            <person name="Palaniappan K."/>
            <person name="Land M."/>
            <person name="Hauser L."/>
            <person name="Chang Y.-J."/>
            <person name="Jeffries C.D."/>
            <person name="Chain P."/>
            <person name="Brettin T."/>
            <person name="Detter J.C."/>
            <person name="Schuetze A."/>
            <person name="Rohde M."/>
            <person name="Tindall B.J."/>
            <person name="Goeker M."/>
            <person name="Bristow J."/>
            <person name="Eisen J.A."/>
            <person name="Markowitz V."/>
            <person name="Hugenholtz P."/>
            <person name="Kyrpides N.C."/>
            <person name="Klenk H.-P."/>
            <person name="Chen F."/>
        </authorList>
    </citation>
    <scope>NUCLEOTIDE SEQUENCE [LARGE SCALE GENOMIC DNA]</scope>
    <source>
        <strain evidence="6">ATCC 33905 / DSM 74 / LMG 10896 / Claus 1</strain>
    </source>
</reference>
<keyword evidence="3" id="KW-0804">Transcription</keyword>
<dbReference type="InterPro" id="IPR018060">
    <property type="entry name" value="HTH_AraC"/>
</dbReference>
<dbReference type="GO" id="GO:0003700">
    <property type="term" value="F:DNA-binding transcription factor activity"/>
    <property type="evidence" value="ECO:0007669"/>
    <property type="project" value="InterPro"/>
</dbReference>
<accession>D2QDP8</accession>
<dbReference type="PANTHER" id="PTHR47893">
    <property type="entry name" value="REGULATORY PROTEIN PCHR"/>
    <property type="match status" value="1"/>
</dbReference>